<reference evidence="3" key="1">
    <citation type="submission" date="2020-05" db="EMBL/GenBank/DDBJ databases">
        <title>Evolutionary and genomic comparisons of hybrid uninucleate and nonhybrid Rhizoctonia fungi.</title>
        <authorList>
            <person name="Li C."/>
            <person name="Chen X."/>
        </authorList>
    </citation>
    <scope>NUCLEOTIDE SEQUENCE</scope>
    <source>
        <strain evidence="3">AG-1 IA</strain>
    </source>
</reference>
<dbReference type="InterPro" id="IPR032838">
    <property type="entry name" value="Vwaint_dom"/>
</dbReference>
<dbReference type="RefSeq" id="XP_043187566.1">
    <property type="nucleotide sequence ID" value="XM_043321743.1"/>
</dbReference>
<dbReference type="Proteomes" id="UP000650533">
    <property type="component" value="Chromosome 16"/>
</dbReference>
<organism evidence="3 4">
    <name type="scientific">Rhizoctonia solani</name>
    <dbReference type="NCBI Taxonomy" id="456999"/>
    <lineage>
        <taxon>Eukaryota</taxon>
        <taxon>Fungi</taxon>
        <taxon>Dikarya</taxon>
        <taxon>Basidiomycota</taxon>
        <taxon>Agaricomycotina</taxon>
        <taxon>Agaricomycetes</taxon>
        <taxon>Cantharellales</taxon>
        <taxon>Ceratobasidiaceae</taxon>
        <taxon>Rhizoctonia</taxon>
    </lineage>
</organism>
<dbReference type="InterPro" id="IPR039510">
    <property type="entry name" value="Vint_dom"/>
</dbReference>
<dbReference type="Pfam" id="PF14623">
    <property type="entry name" value="Vint"/>
    <property type="match status" value="1"/>
</dbReference>
<dbReference type="SUPFAM" id="SSF53300">
    <property type="entry name" value="vWA-like"/>
    <property type="match status" value="2"/>
</dbReference>
<dbReference type="AlphaFoldDB" id="A0A8H8T2Y0"/>
<dbReference type="InterPro" id="IPR036844">
    <property type="entry name" value="Hint_dom_sf"/>
</dbReference>
<dbReference type="SMART" id="SM00327">
    <property type="entry name" value="VWA"/>
    <property type="match status" value="1"/>
</dbReference>
<protein>
    <recommendedName>
        <fullName evidence="2">VWFA domain-containing protein</fullName>
    </recommendedName>
</protein>
<dbReference type="InterPro" id="IPR036465">
    <property type="entry name" value="vWFA_dom_sf"/>
</dbReference>
<evidence type="ECO:0000259" key="2">
    <source>
        <dbReference type="PROSITE" id="PS50234"/>
    </source>
</evidence>
<name>A0A8H8T2Y0_9AGAM</name>
<dbReference type="GeneID" id="67024206"/>
<gene>
    <name evidence="3" type="ORF">RhiXN_01924</name>
</gene>
<dbReference type="PROSITE" id="PS50234">
    <property type="entry name" value="VWFA"/>
    <property type="match status" value="1"/>
</dbReference>
<evidence type="ECO:0000313" key="4">
    <source>
        <dbReference type="Proteomes" id="UP000650533"/>
    </source>
</evidence>
<feature type="region of interest" description="Disordered" evidence="1">
    <location>
        <begin position="1"/>
        <end position="20"/>
    </location>
</feature>
<dbReference type="InterPro" id="IPR002035">
    <property type="entry name" value="VWF_A"/>
</dbReference>
<feature type="domain" description="VWFA" evidence="2">
    <location>
        <begin position="61"/>
        <end position="334"/>
    </location>
</feature>
<dbReference type="Pfam" id="PF14624">
    <property type="entry name" value="Vwaint"/>
    <property type="match status" value="1"/>
</dbReference>
<accession>A0A8H8T2Y0</accession>
<dbReference type="InterPro" id="IPR051266">
    <property type="entry name" value="CLCR"/>
</dbReference>
<dbReference type="PANTHER" id="PTHR10579">
    <property type="entry name" value="CALCIUM-ACTIVATED CHLORIDE CHANNEL REGULATOR"/>
    <property type="match status" value="1"/>
</dbReference>
<feature type="region of interest" description="Disordered" evidence="1">
    <location>
        <begin position="168"/>
        <end position="190"/>
    </location>
</feature>
<sequence length="855" mass="93296">MVSTSPDPSDSPPAYALTDQPGNFEVSLVAQPSTQELLVSLVPPAKPQLNEKKTDRRAPVDLCLVIDVSGSMNTEAPVPGEQDKNETTGLSVLDVVKHATRTIIESMGDDDRIAVVTFSDSAEIIAPLTFMNNNNREAVWSLVEGLRTTGMTNLWDGLKTGMNVLTGNIPAGKRASPKSSTRPVSPPHPPPVPAMFATQRGPLRHAIGLVDRPQPFPLPTQELRAPPEPNIKTPNLEIQDSTSTQLDSDEQRLSAVFILTDGQPNVEPPRGHIPMIKSYLDALSPDAPKFTISTFGFGYNLDSRLLDEIAHLGQGMYGFIPDSGMVGTVFVHALANLMVTWATGQGVTITAKHLPHTHSDKVSLNLIAALEPNHEVESSIVLQHHVFRLSFIDAVSKILEESKRPNVTDLLQRQFEQSIASYLNDPVLKNYEPSKALAMDITSQVILGLEPKNWARWGVHYIPSIARSHQRQQCLNFKDEGLQVYGRDSDIFISTRDHIDQIFDSLPPPTPSLRGQAVYRPGSQIPAMYTPVGSMASYRSKKLPCFAGWCYIDTESGKIRLSELGRGTIVRTPSGTARVAAVLRTLCSGQMTELCTIGQLAITPWHPIYHNGSWVFPTQIQQAKLLACNYVYSVLLEPSSDSESHAVFIEGIRCVTLGHGCIDSLRAHPFLGDYARVVESLSQLDGYYDKSGVVDCAGVVSLPPPDLENLVSVLPRDTVLVDGEVTNTAKVYILPFTKATYGRFIPALNAIVAFAHDKDSRTGFLLTSETNTPPNSSAIEEAPTIALHQKLFPGQSRALLVRFAAEDGWGIVWADPARVEWHARKMASKDTSAAAHISNVGLSGSITIVEHVQIN</sequence>
<dbReference type="SUPFAM" id="SSF51294">
    <property type="entry name" value="Hedgehog/intein (Hint) domain"/>
    <property type="match status" value="1"/>
</dbReference>
<dbReference type="Pfam" id="PF13519">
    <property type="entry name" value="VWA_2"/>
    <property type="match status" value="1"/>
</dbReference>
<dbReference type="EMBL" id="CP059673">
    <property type="protein sequence ID" value="QRW27329.1"/>
    <property type="molecule type" value="Genomic_DNA"/>
</dbReference>
<dbReference type="Gene3D" id="3.40.50.410">
    <property type="entry name" value="von Willebrand factor, type A domain"/>
    <property type="match status" value="2"/>
</dbReference>
<proteinExistence type="predicted"/>
<dbReference type="PANTHER" id="PTHR10579:SF156">
    <property type="entry name" value="VWFA DOMAIN-CONTAINING PROTEIN"/>
    <property type="match status" value="1"/>
</dbReference>
<dbReference type="KEGG" id="rsx:RhiXN_01924"/>
<evidence type="ECO:0000313" key="3">
    <source>
        <dbReference type="EMBL" id="QRW27329.1"/>
    </source>
</evidence>
<evidence type="ECO:0000256" key="1">
    <source>
        <dbReference type="SAM" id="MobiDB-lite"/>
    </source>
</evidence>